<keyword evidence="1" id="KW-0732">Signal</keyword>
<accession>A0A1V4J789</accession>
<keyword evidence="3" id="KW-1185">Reference proteome</keyword>
<feature type="chain" id="PRO_5010731490" evidence="1">
    <location>
        <begin position="18"/>
        <end position="138"/>
    </location>
</feature>
<evidence type="ECO:0000313" key="2">
    <source>
        <dbReference type="EMBL" id="OPJ67989.1"/>
    </source>
</evidence>
<organism evidence="2 3">
    <name type="scientific">Patagioenas fasciata monilis</name>
    <dbReference type="NCBI Taxonomy" id="372326"/>
    <lineage>
        <taxon>Eukaryota</taxon>
        <taxon>Metazoa</taxon>
        <taxon>Chordata</taxon>
        <taxon>Craniata</taxon>
        <taxon>Vertebrata</taxon>
        <taxon>Euteleostomi</taxon>
        <taxon>Archelosauria</taxon>
        <taxon>Archosauria</taxon>
        <taxon>Dinosauria</taxon>
        <taxon>Saurischia</taxon>
        <taxon>Theropoda</taxon>
        <taxon>Coelurosauria</taxon>
        <taxon>Aves</taxon>
        <taxon>Neognathae</taxon>
        <taxon>Neoaves</taxon>
        <taxon>Columbimorphae</taxon>
        <taxon>Columbiformes</taxon>
        <taxon>Columbidae</taxon>
        <taxon>Patagioenas</taxon>
    </lineage>
</organism>
<sequence>MWLLVPVGGGILHVGAAAHCDCGYGGYMFVTSWKCCASPVQPGADELRAVRTKLDASTPSKTSFPGVSSQQGIPPPLLWISANTVVSWMEREERETLANKQLLLWTEAGTEKPIFRSACTGEGRSTLAKPWTEQDRWS</sequence>
<proteinExistence type="predicted"/>
<dbReference type="AlphaFoldDB" id="A0A1V4J789"/>
<comment type="caution">
    <text evidence="2">The sequence shown here is derived from an EMBL/GenBank/DDBJ whole genome shotgun (WGS) entry which is preliminary data.</text>
</comment>
<gene>
    <name evidence="2" type="ORF">AV530_002739</name>
</gene>
<dbReference type="Proteomes" id="UP000190648">
    <property type="component" value="Unassembled WGS sequence"/>
</dbReference>
<feature type="signal peptide" evidence="1">
    <location>
        <begin position="1"/>
        <end position="17"/>
    </location>
</feature>
<evidence type="ECO:0000313" key="3">
    <source>
        <dbReference type="Proteomes" id="UP000190648"/>
    </source>
</evidence>
<evidence type="ECO:0000256" key="1">
    <source>
        <dbReference type="SAM" id="SignalP"/>
    </source>
</evidence>
<reference evidence="2 3" key="1">
    <citation type="submission" date="2016-02" db="EMBL/GenBank/DDBJ databases">
        <title>Band-tailed pigeon sequencing and assembly.</title>
        <authorList>
            <person name="Soares A.E."/>
            <person name="Novak B.J."/>
            <person name="Rice E.S."/>
            <person name="O'Connell B."/>
            <person name="Chang D."/>
            <person name="Weber S."/>
            <person name="Shapiro B."/>
        </authorList>
    </citation>
    <scope>NUCLEOTIDE SEQUENCE [LARGE SCALE GENOMIC DNA]</scope>
    <source>
        <strain evidence="2">BTP2013</strain>
        <tissue evidence="2">Blood</tissue>
    </source>
</reference>
<name>A0A1V4J789_PATFA</name>
<protein>
    <submittedName>
        <fullName evidence="2">Uncharacterized protein</fullName>
    </submittedName>
</protein>
<dbReference type="EMBL" id="LSYS01008822">
    <property type="protein sequence ID" value="OPJ67989.1"/>
    <property type="molecule type" value="Genomic_DNA"/>
</dbReference>